<dbReference type="GO" id="GO:0046556">
    <property type="term" value="F:alpha-L-arabinofuranosidase activity"/>
    <property type="evidence" value="ECO:0007669"/>
    <property type="project" value="UniProtKB-EC"/>
</dbReference>
<evidence type="ECO:0000256" key="1">
    <source>
        <dbReference type="ARBA" id="ARBA00001462"/>
    </source>
</evidence>
<dbReference type="KEGG" id="ccel:CCDG5_0831"/>
<feature type="domain" description="Alpha-L-arabinofuranosidase C-terminal" evidence="9">
    <location>
        <begin position="291"/>
        <end position="494"/>
    </location>
</feature>
<reference evidence="11" key="1">
    <citation type="submission" date="2014-07" db="EMBL/GenBank/DDBJ databases">
        <authorList>
            <person name="Wibberg D."/>
        </authorList>
    </citation>
    <scope>NUCLEOTIDE SEQUENCE [LARGE SCALE GENOMIC DNA]</scope>
    <source>
        <strain evidence="11">DG5</strain>
    </source>
</reference>
<dbReference type="EMBL" id="LM995447">
    <property type="protein sequence ID" value="CDZ23959.1"/>
    <property type="molecule type" value="Genomic_DNA"/>
</dbReference>
<dbReference type="GO" id="GO:0046373">
    <property type="term" value="P:L-arabinose metabolic process"/>
    <property type="evidence" value="ECO:0007669"/>
    <property type="project" value="InterPro"/>
</dbReference>
<evidence type="ECO:0000259" key="9">
    <source>
        <dbReference type="SMART" id="SM00813"/>
    </source>
</evidence>
<dbReference type="GO" id="GO:0000272">
    <property type="term" value="P:polysaccharide catabolic process"/>
    <property type="evidence" value="ECO:0007669"/>
    <property type="project" value="TreeGrafter"/>
</dbReference>
<dbReference type="Gene3D" id="2.60.40.1180">
    <property type="entry name" value="Golgi alpha-mannosidase II"/>
    <property type="match status" value="1"/>
</dbReference>
<keyword evidence="8 10" id="KW-0326">Glycosidase</keyword>
<name>A0A078KS72_9FIRM</name>
<dbReference type="Proteomes" id="UP000032431">
    <property type="component" value="Chromosome I"/>
</dbReference>
<comment type="subunit">
    <text evidence="4">Homohexamer; trimer of dimers.</text>
</comment>
<evidence type="ECO:0000256" key="2">
    <source>
        <dbReference type="ARBA" id="ARBA00004881"/>
    </source>
</evidence>
<evidence type="ECO:0000256" key="3">
    <source>
        <dbReference type="ARBA" id="ARBA00007186"/>
    </source>
</evidence>
<dbReference type="SMART" id="SM00813">
    <property type="entry name" value="Alpha-L-AF_C"/>
    <property type="match status" value="1"/>
</dbReference>
<dbReference type="OrthoDB" id="9758333at2"/>
<dbReference type="PANTHER" id="PTHR43576:SF3">
    <property type="entry name" value="ALPHA-L-ARABINOFURANOSIDASE C"/>
    <property type="match status" value="1"/>
</dbReference>
<keyword evidence="11" id="KW-1185">Reference proteome</keyword>
<dbReference type="InterPro" id="IPR013780">
    <property type="entry name" value="Glyco_hydro_b"/>
</dbReference>
<dbReference type="Pfam" id="PF22848">
    <property type="entry name" value="ASD1_dom"/>
    <property type="match status" value="1"/>
</dbReference>
<dbReference type="PATRIC" id="fig|29343.3.peg.878"/>
<evidence type="ECO:0000256" key="8">
    <source>
        <dbReference type="ARBA" id="ARBA00023295"/>
    </source>
</evidence>
<evidence type="ECO:0000256" key="7">
    <source>
        <dbReference type="ARBA" id="ARBA00023277"/>
    </source>
</evidence>
<comment type="pathway">
    <text evidence="2">Glycan metabolism.</text>
</comment>
<dbReference type="Gene3D" id="3.20.20.80">
    <property type="entry name" value="Glycosidases"/>
    <property type="match status" value="1"/>
</dbReference>
<dbReference type="AlphaFoldDB" id="A0A078KS72"/>
<organism evidence="10 11">
    <name type="scientific">[Clostridium] cellulosi</name>
    <dbReference type="NCBI Taxonomy" id="29343"/>
    <lineage>
        <taxon>Bacteria</taxon>
        <taxon>Bacillati</taxon>
        <taxon>Bacillota</taxon>
        <taxon>Clostridia</taxon>
        <taxon>Eubacteriales</taxon>
        <taxon>Oscillospiraceae</taxon>
        <taxon>Oscillospiraceae incertae sedis</taxon>
    </lineage>
</organism>
<comment type="catalytic activity">
    <reaction evidence="1">
        <text>Hydrolysis of terminal non-reducing alpha-L-arabinofuranoside residues in alpha-L-arabinosides.</text>
        <dbReference type="EC" id="3.2.1.55"/>
    </reaction>
</comment>
<accession>A0A078KS72</accession>
<dbReference type="InterPro" id="IPR017853">
    <property type="entry name" value="GH"/>
</dbReference>
<evidence type="ECO:0000256" key="4">
    <source>
        <dbReference type="ARBA" id="ARBA00011165"/>
    </source>
</evidence>
<keyword evidence="6 10" id="KW-0378">Hydrolase</keyword>
<dbReference type="InterPro" id="IPR055235">
    <property type="entry name" value="ASD1_cat"/>
</dbReference>
<sequence length="503" mass="57554">MKETKLICNKKFRIGKVDPRIFGSFIEHMGRVVYSGIYEPEHPLSDNMGFRTDVLKLVSEMGVTAVRYPGGNFVSNYDWRDAVGPLESRPTRLNLPWHSTETNRFGINEFIEWSKKADVQPIFTVNLGTKGIENALSFLEYCNHPKNSFYSDLRRKHGIEEPYNIRTWCLGNEMDGDWQIGHKTADEYGRLAQETAKAMKMLDPTVELVLCGSSKSSMETFPDWELITLNYAYNYVDYIAVHQYYGGQEKGTPEFLAQSLDMERYLKTVRAACDLIQVKKHSPKVINISVDEWGVWELPSEEVDLQLKDTNWDQAPAISEQIYTMEDSLLFASMMLTFLKNADRVKIACQSLLTNISACIMTERNGNAWVQPIFYPFSHIAKFGKGEVLNVMQSGPSYETSEFKQVPYVDSVAVYHEDSGEVTLFLVNRCENEKQIVSCELENFNVSGIVEHIQMFSDDKKATNLQDHNRIRPDNNGKSEIKNGMLTAQLEPLSWNVIRIQAE</sequence>
<dbReference type="STRING" id="29343.CCDG5_0831"/>
<dbReference type="EC" id="3.2.1.55" evidence="5"/>
<gene>
    <name evidence="10" type="primary">abfA3</name>
    <name evidence="10" type="ORF">CCDG5_0831</name>
</gene>
<dbReference type="SUPFAM" id="SSF51011">
    <property type="entry name" value="Glycosyl hydrolase domain"/>
    <property type="match status" value="1"/>
</dbReference>
<evidence type="ECO:0000256" key="6">
    <source>
        <dbReference type="ARBA" id="ARBA00022801"/>
    </source>
</evidence>
<dbReference type="Pfam" id="PF06964">
    <property type="entry name" value="Alpha-L-AF_C"/>
    <property type="match status" value="1"/>
</dbReference>
<keyword evidence="7" id="KW-0119">Carbohydrate metabolism</keyword>
<comment type="similarity">
    <text evidence="3">Belongs to the glycosyl hydrolase 51 family.</text>
</comment>
<dbReference type="HOGENOM" id="CLU_017810_1_1_9"/>
<dbReference type="InterPro" id="IPR010720">
    <property type="entry name" value="Alpha-L-AF_C"/>
</dbReference>
<dbReference type="PANTHER" id="PTHR43576">
    <property type="entry name" value="ALPHA-L-ARABINOFURANOSIDASE C-RELATED"/>
    <property type="match status" value="1"/>
</dbReference>
<evidence type="ECO:0000313" key="10">
    <source>
        <dbReference type="EMBL" id="CDZ23959.1"/>
    </source>
</evidence>
<dbReference type="SUPFAM" id="SSF51445">
    <property type="entry name" value="(Trans)glycosidases"/>
    <property type="match status" value="1"/>
</dbReference>
<protein>
    <recommendedName>
        <fullName evidence="5">non-reducing end alpha-L-arabinofuranosidase</fullName>
        <ecNumber evidence="5">3.2.1.55</ecNumber>
    </recommendedName>
</protein>
<evidence type="ECO:0000256" key="5">
    <source>
        <dbReference type="ARBA" id="ARBA00012670"/>
    </source>
</evidence>
<evidence type="ECO:0000313" key="11">
    <source>
        <dbReference type="Proteomes" id="UP000032431"/>
    </source>
</evidence>
<proteinExistence type="inferred from homology"/>